<gene>
    <name evidence="1" type="ORF">ABT39_MTgene2817</name>
</gene>
<reference evidence="1" key="1">
    <citation type="journal article" date="2015" name="Genome Biol. Evol.">
        <title>Organellar Genomes of White Spruce (Picea glauca): Assembly and Annotation.</title>
        <authorList>
            <person name="Jackman S.D."/>
            <person name="Warren R.L."/>
            <person name="Gibb E.A."/>
            <person name="Vandervalk B.P."/>
            <person name="Mohamadi H."/>
            <person name="Chu J."/>
            <person name="Raymond A."/>
            <person name="Pleasance S."/>
            <person name="Coope R."/>
            <person name="Wildung M.R."/>
            <person name="Ritland C.E."/>
            <person name="Bousquet J."/>
            <person name="Jones S.J."/>
            <person name="Bohlmann J."/>
            <person name="Birol I."/>
        </authorList>
    </citation>
    <scope>NUCLEOTIDE SEQUENCE [LARGE SCALE GENOMIC DNA]</scope>
    <source>
        <tissue evidence="1">Flushing bud</tissue>
    </source>
</reference>
<dbReference type="AlphaFoldDB" id="A0A101M297"/>
<keyword evidence="1" id="KW-0496">Mitochondrion</keyword>
<organism evidence="1">
    <name type="scientific">Picea glauca</name>
    <name type="common">White spruce</name>
    <name type="synonym">Pinus glauca</name>
    <dbReference type="NCBI Taxonomy" id="3330"/>
    <lineage>
        <taxon>Eukaryota</taxon>
        <taxon>Viridiplantae</taxon>
        <taxon>Streptophyta</taxon>
        <taxon>Embryophyta</taxon>
        <taxon>Tracheophyta</taxon>
        <taxon>Spermatophyta</taxon>
        <taxon>Pinopsida</taxon>
        <taxon>Pinidae</taxon>
        <taxon>Conifers I</taxon>
        <taxon>Pinales</taxon>
        <taxon>Pinaceae</taxon>
        <taxon>Picea</taxon>
    </lineage>
</organism>
<accession>A0A101M297</accession>
<geneLocation type="mitochondrion" evidence="1"/>
<evidence type="ECO:0000313" key="1">
    <source>
        <dbReference type="EMBL" id="KUM49592.1"/>
    </source>
</evidence>
<dbReference type="EMBL" id="LKAM01000002">
    <property type="protein sequence ID" value="KUM49592.1"/>
    <property type="molecule type" value="Genomic_DNA"/>
</dbReference>
<name>A0A101M297_PICGL</name>
<comment type="caution">
    <text evidence="1">The sequence shown here is derived from an EMBL/GenBank/DDBJ whole genome shotgun (WGS) entry which is preliminary data.</text>
</comment>
<proteinExistence type="predicted"/>
<protein>
    <submittedName>
        <fullName evidence="1">Uncharacterized protein</fullName>
    </submittedName>
</protein>
<sequence>MARNNYVFQPPHLDPSKVMAGKAHLLLSPAGPMLLMDQQLTLYLDQMELKTLLCKSPTEFPVLSIKVDQAHSLMII</sequence>